<gene>
    <name evidence="3" type="ORF">S01H1_48727</name>
</gene>
<comment type="caution">
    <text evidence="3">The sequence shown here is derived from an EMBL/GenBank/DDBJ whole genome shotgun (WGS) entry which is preliminary data.</text>
</comment>
<evidence type="ECO:0000259" key="2">
    <source>
        <dbReference type="Pfam" id="PF13386"/>
    </source>
</evidence>
<feature type="non-terminal residue" evidence="3">
    <location>
        <position position="1"/>
    </location>
</feature>
<feature type="transmembrane region" description="Helical" evidence="1">
    <location>
        <begin position="67"/>
        <end position="85"/>
    </location>
</feature>
<accession>X0VEG2</accession>
<feature type="transmembrane region" description="Helical" evidence="1">
    <location>
        <begin position="24"/>
        <end position="47"/>
    </location>
</feature>
<organism evidence="3">
    <name type="scientific">marine sediment metagenome</name>
    <dbReference type="NCBI Taxonomy" id="412755"/>
    <lineage>
        <taxon>unclassified sequences</taxon>
        <taxon>metagenomes</taxon>
        <taxon>ecological metagenomes</taxon>
    </lineage>
</organism>
<keyword evidence="1" id="KW-0472">Membrane</keyword>
<dbReference type="EMBL" id="BARS01031298">
    <property type="protein sequence ID" value="GAG16584.1"/>
    <property type="molecule type" value="Genomic_DNA"/>
</dbReference>
<reference evidence="3" key="1">
    <citation type="journal article" date="2014" name="Front. Microbiol.">
        <title>High frequency of phylogenetically diverse reductive dehalogenase-homologous genes in deep subseafloor sedimentary metagenomes.</title>
        <authorList>
            <person name="Kawai M."/>
            <person name="Futagami T."/>
            <person name="Toyoda A."/>
            <person name="Takaki Y."/>
            <person name="Nishi S."/>
            <person name="Hori S."/>
            <person name="Arai W."/>
            <person name="Tsubouchi T."/>
            <person name="Morono Y."/>
            <person name="Uchiyama I."/>
            <person name="Ito T."/>
            <person name="Fujiyama A."/>
            <person name="Inagaki F."/>
            <person name="Takami H."/>
        </authorList>
    </citation>
    <scope>NUCLEOTIDE SEQUENCE</scope>
    <source>
        <strain evidence="3">Expedition CK06-06</strain>
    </source>
</reference>
<sequence>FINMIIPCPTAAVMYTYALVAKSIPIGTTIFLVYALATSLVLLIITYFLGKATLFFKKLGQEKYEVLITRISGALIASFGVYMVIVESRPLFS</sequence>
<name>X0VEG2_9ZZZZ</name>
<evidence type="ECO:0000313" key="3">
    <source>
        <dbReference type="EMBL" id="GAG16584.1"/>
    </source>
</evidence>
<keyword evidence="1" id="KW-0812">Transmembrane</keyword>
<feature type="domain" description="Urease accessory protein UreH-like transmembrane" evidence="2">
    <location>
        <begin position="2"/>
        <end position="82"/>
    </location>
</feature>
<dbReference type="InterPro" id="IPR039447">
    <property type="entry name" value="UreH-like_TM_dom"/>
</dbReference>
<protein>
    <recommendedName>
        <fullName evidence="2">Urease accessory protein UreH-like transmembrane domain-containing protein</fullName>
    </recommendedName>
</protein>
<evidence type="ECO:0000256" key="1">
    <source>
        <dbReference type="SAM" id="Phobius"/>
    </source>
</evidence>
<dbReference type="Pfam" id="PF13386">
    <property type="entry name" value="DsbD_2"/>
    <property type="match status" value="1"/>
</dbReference>
<dbReference type="AlphaFoldDB" id="X0VEG2"/>
<keyword evidence="1" id="KW-1133">Transmembrane helix</keyword>
<proteinExistence type="predicted"/>